<dbReference type="Gene3D" id="1.25.40.180">
    <property type="match status" value="1"/>
</dbReference>
<keyword evidence="8" id="KW-1133">Transmembrane helix</keyword>
<feature type="region of interest" description="Disordered" evidence="7">
    <location>
        <begin position="1005"/>
        <end position="1035"/>
    </location>
</feature>
<keyword evidence="4" id="KW-0804">Transcription</keyword>
<organism evidence="14 15">
    <name type="scientific">Anaeramoeba flamelloides</name>
    <dbReference type="NCBI Taxonomy" id="1746091"/>
    <lineage>
        <taxon>Eukaryota</taxon>
        <taxon>Metamonada</taxon>
        <taxon>Anaeramoebidae</taxon>
        <taxon>Anaeramoeba</taxon>
    </lineage>
</organism>
<gene>
    <name evidence="14" type="ORF">M0813_07420</name>
</gene>
<dbReference type="Pfam" id="PF16417">
    <property type="entry name" value="CNOT1_TTP_bind"/>
    <property type="match status" value="1"/>
</dbReference>
<evidence type="ECO:0000313" key="15">
    <source>
        <dbReference type="Proteomes" id="UP001150062"/>
    </source>
</evidence>
<dbReference type="Pfam" id="PF04054">
    <property type="entry name" value="Not1"/>
    <property type="match status" value="2"/>
</dbReference>
<dbReference type="PANTHER" id="PTHR13162">
    <property type="entry name" value="CCR4-NOT TRANSCRIPTION COMPLEX"/>
    <property type="match status" value="1"/>
</dbReference>
<comment type="subcellular location">
    <subcellularLocation>
        <location evidence="1">Nucleus</location>
    </subcellularLocation>
</comment>
<feature type="compositionally biased region" description="Low complexity" evidence="7">
    <location>
        <begin position="847"/>
        <end position="856"/>
    </location>
</feature>
<evidence type="ECO:0000259" key="13">
    <source>
        <dbReference type="Pfam" id="PF16418"/>
    </source>
</evidence>
<keyword evidence="5" id="KW-0539">Nucleus</keyword>
<keyword evidence="3" id="KW-0805">Transcription regulation</keyword>
<feature type="compositionally biased region" description="Acidic residues" evidence="7">
    <location>
        <begin position="1010"/>
        <end position="1028"/>
    </location>
</feature>
<evidence type="ECO:0000256" key="3">
    <source>
        <dbReference type="ARBA" id="ARBA00023015"/>
    </source>
</evidence>
<comment type="caution">
    <text evidence="14">The sequence shown here is derived from an EMBL/GenBank/DDBJ whole genome shotgun (WGS) entry which is preliminary data.</text>
</comment>
<evidence type="ECO:0000256" key="1">
    <source>
        <dbReference type="ARBA" id="ARBA00004123"/>
    </source>
</evidence>
<feature type="region of interest" description="Disordered" evidence="7">
    <location>
        <begin position="1604"/>
        <end position="1649"/>
    </location>
</feature>
<evidence type="ECO:0000256" key="8">
    <source>
        <dbReference type="SAM" id="Phobius"/>
    </source>
</evidence>
<feature type="domain" description="CCR4-NOT transcription complex subunit 1 TTP binding" evidence="12">
    <location>
        <begin position="671"/>
        <end position="832"/>
    </location>
</feature>
<keyword evidence="2" id="KW-0678">Repressor</keyword>
<feature type="compositionally biased region" description="Low complexity" evidence="7">
    <location>
        <begin position="1612"/>
        <end position="1632"/>
    </location>
</feature>
<evidence type="ECO:0000256" key="6">
    <source>
        <dbReference type="SAM" id="Coils"/>
    </source>
</evidence>
<feature type="domain" description="CCR4-NOT transcription complex subunit 1" evidence="10">
    <location>
        <begin position="1411"/>
        <end position="1551"/>
    </location>
</feature>
<dbReference type="Gene3D" id="1.25.40.790">
    <property type="match status" value="1"/>
</dbReference>
<feature type="region of interest" description="Disordered" evidence="7">
    <location>
        <begin position="847"/>
        <end position="884"/>
    </location>
</feature>
<dbReference type="InterPro" id="IPR032193">
    <property type="entry name" value="CNOT1_TTP_bind"/>
</dbReference>
<evidence type="ECO:0000256" key="2">
    <source>
        <dbReference type="ARBA" id="ARBA00022491"/>
    </source>
</evidence>
<evidence type="ECO:0000259" key="10">
    <source>
        <dbReference type="Pfam" id="PF12842"/>
    </source>
</evidence>
<feature type="compositionally biased region" description="Low complexity" evidence="7">
    <location>
        <begin position="1640"/>
        <end position="1649"/>
    </location>
</feature>
<feature type="compositionally biased region" description="Basic and acidic residues" evidence="7">
    <location>
        <begin position="2087"/>
        <end position="2107"/>
    </location>
</feature>
<dbReference type="EMBL" id="JAOAOG010000317">
    <property type="protein sequence ID" value="KAJ6229832.1"/>
    <property type="molecule type" value="Genomic_DNA"/>
</dbReference>
<sequence>MLSNFSLLLGTQIDFLLSTLNKQNYKTNTFEIQELIEIYGQDVSFYLLKKLFSTIDFTLGTQNVTQQENLFRQLLKQELTFIADRPNFVSVICIAFENIEKVPNNYLNLISQALQLSQTQEIIIAIGMAESKKEALKNIGIEYLRKGSNETVDEGFLFLPENALHTLYCLFKEHNLQIQKNNILGIIKKRFPEQNDLPPTLIPILQDNIWFSNSSREFEREMVLVNEGNSWINSELDKSCHLSTILSDLGYDSLSNEQSFQQLLTEISPLTEEDLAKTITNMANKSGKDFEKQQNLMYLTNNVEVLNNNQNLIKWDLDLFINAINKFHSNSISWIKTIRSLDYEDFKLNNYFSFYVLYMIIKKATNQSFPLNFVLSKWENPKAHISFLKQAMKSPSYIIDFSASKRKQTLIEALGYGTSVITDQSKQIETLNQTWISLDLLECLIQLANSSIDLIREIFSEHFQNSPEYLLLGLVQLDLNWNSLAKELFEHLLELFLQNHPNSDFIFHNMFSLKPQMIIEGLINLWKKKIITLPDLLNLVQHHKVLLKVLDSNNFDFVFHLASLASHLESLNLEKWLNELISSKGELFIINCIQFLETTMKEKNSQISLNFNLTEDILAIYFKCLFENSYKIINNNKTSTNENQNYLIEKLNIFYKYCLQIYPNLTNYYVKNEELTFTKEIEEIANNNFQKIYQKIIPIEEAIQLLISLKKSNNAKNNQIFDCMIYNLLDEYQFFPKFPFQVLEITAYLLGILIRENLIQHIPLGIALRNILDALKKPKDSNLFKFGILALSQFSNRLSEWPQYCIHILPLLEKTQPYLYQIVNLIINNHTEKELENTLNNESLKNNNFNNGTNENPYLPFGNNNNKTINNNSGLDNNNNNNNNNEEFLLKQFLYNENKNQNNINLNNNNNHEPTYPTSNIFFSNKNNNNNNFYPISSPNQEINNMENVNKEINQNKFNGLNNINLNNNNLNNNNSFLTNIDSNNNVFNLENNQDFIKNIINSKLHEQQENTDEDEEEEEENEDDENGEEKKNLGGINLSSLNIKTLVKGTQLDENIEIPDEETENKILFLINNLSMENIADKVITLKKLFVNKYEKWLARYLVLKRISIESNFHNLYLELLNKLNISQLNNFILNFVYQNINSILNAKKLKNNSNERLLLKNLGSWLGKTTLALDKPVLRKYLPIKNVIIHSYQTGQLDAIISFVSNILNSAKDSKYFKPPNPWLMGILKLLIEIVQLPNLKMNIQFAINGLLENLEIDVNEINLDNIFNKLNVVNIKNKNFKFLKNFKQNKFNKNINNRNEKQSEEKILLQQRKEQQLQQDQQQRRQFQQQVEQELYTKQTQTQTQSHTQMQSHLLQQQIQQQFKEQNKNFLKEENNNNNNNNNESLFLSGLTDKITLRLNNPIYQLFPDLKQNIPIAVTLSIQSIILPVVQRSVTIACQTTIELVRKDFGLEPDHEKMRKAAHLMVSNLASGLALVTSKEALKVSMPETLTKLLQDITPNINLINETILNVLNDNLQLAFQFIKKVTIEQSIQQIDEYLIRDYEVRVKSSQYNQTYVDTSIFNQSSIPSQLPSELIPRSPGLNDYHYLIYEKYSSIKHLTHSQDEKNDSNQNNNIIINNNSLNSNQDNSNDNENENNNENNNQEDNNSFTINEFLEILEQWSSKLNEEFQRISNELNKTGALSQENNLSNIIPFLPKAINQCNQKDQATNFSIQLVLKSIIHLKQIILDIDNVPTISDNNKDNNKDIDTNEKNQIDEQQKNNLIYIYEIFINVYIKVLSLINENCDFDIATLITQFLLSIDENNNSFDLSLVFLLFNEGLIKPIYLDQPLSKMIHNNQDPKAFEFGIIILHNLVLNQDIESLLKLNNLFIEIEQLLINRQNLIKNNQNNNTTIEKDEFFDEKLPELINQINLLKNNYNVKSDQLKEKLGDENTKEMNIKIDDQQKKLGNITINQNQEQENGKIQGQLQLQDQENKNENDQENFIETHEKLFSEFILLFDQWINLIQKPETSNRKEEFLILLNHLKEVVTQHGYKFFLVITEVCINNFFKRSFDQEKNKKNEKKEIDGKKLGNINENDLIQKNQDLNKNKNKNAEEKKDVNKNNDDEGEGDGDGDEKEDKDDDEYLDFGVIDTYCQMISMLLKMFPSSEQGLNEIEIIRSILTSVFRFIDLEMRENSESFNYHPYNRILTQLLFEISNGDFSQEIFYEILTIYGCYFFFFFLLLFFPNLLLTNNNNVINNNNENKNNDNDNDNIGEEIYHELLVSLFQFLYPYLKNNMFTKPIKKLYKGALRILLVLLHDFPQFLCDYYFSLCNFIPICCIQIRNLILSAFPPNMKLIDPFTPDLKIDLLDDIKFSPRIKSNYLAILEKNNFKSKIDQYLITNNPSNFLPLLKKRFYSKEYIEFRKQKRNNNNKNLTFDQKFEKYDISLINSFVLYLCVKAVEPQQINNQSNQLIDLNHKKKNEHNINSGNIDNVNIDEKSVNEQKQKQQQKIIYENAMQILIYLANNWSCQPKYLFINSIVNQLRYANSHTHFCSCIILYLFSETKLDELRELIIRVLLEKLIVHRPHPWGCLTIFLELFRNRKYSIHSDRFAEKSTDISHLFRLVKSSTMGLDNQLEQNETQNK</sequence>
<accession>A0ABQ8XCR5</accession>
<proteinExistence type="predicted"/>
<dbReference type="PANTHER" id="PTHR13162:SF8">
    <property type="entry name" value="CCR4-NOT TRANSCRIPTION COMPLEX SUBUNIT 1"/>
    <property type="match status" value="1"/>
</dbReference>
<dbReference type="InterPro" id="IPR038535">
    <property type="entry name" value="CNOT1_TTP_bind_sf"/>
</dbReference>
<name>A0ABQ8XCR5_9EUKA</name>
<feature type="compositionally biased region" description="Acidic residues" evidence="7">
    <location>
        <begin position="2108"/>
        <end position="2124"/>
    </location>
</feature>
<dbReference type="InterPro" id="IPR032194">
    <property type="entry name" value="CNOT1_HEAT"/>
</dbReference>
<dbReference type="InterPro" id="IPR032191">
    <property type="entry name" value="CNOT1_CAF1_bind"/>
</dbReference>
<dbReference type="InterPro" id="IPR024557">
    <property type="entry name" value="CNOT1_dom_4"/>
</dbReference>
<keyword evidence="8" id="KW-0472">Membrane</keyword>
<evidence type="ECO:0000259" key="11">
    <source>
        <dbReference type="Pfam" id="PF16415"/>
    </source>
</evidence>
<dbReference type="Gene3D" id="1.25.40.800">
    <property type="match status" value="1"/>
</dbReference>
<evidence type="ECO:0000256" key="4">
    <source>
        <dbReference type="ARBA" id="ARBA00023163"/>
    </source>
</evidence>
<feature type="region of interest" description="Disordered" evidence="7">
    <location>
        <begin position="2084"/>
        <end position="2124"/>
    </location>
</feature>
<evidence type="ECO:0000256" key="5">
    <source>
        <dbReference type="ARBA" id="ARBA00023242"/>
    </source>
</evidence>
<dbReference type="Pfam" id="PF12842">
    <property type="entry name" value="DUF3819"/>
    <property type="match status" value="1"/>
</dbReference>
<reference evidence="14" key="1">
    <citation type="submission" date="2022-08" db="EMBL/GenBank/DDBJ databases">
        <title>Novel sulfate-reducing endosymbionts in the free-living metamonad Anaeramoeba.</title>
        <authorList>
            <person name="Jerlstrom-Hultqvist J."/>
            <person name="Cepicka I."/>
            <person name="Gallot-Lavallee L."/>
            <person name="Salas-Leiva D."/>
            <person name="Curtis B.A."/>
            <person name="Zahonova K."/>
            <person name="Pipaliya S."/>
            <person name="Dacks J."/>
            <person name="Roger A.J."/>
        </authorList>
    </citation>
    <scope>NUCLEOTIDE SEQUENCE</scope>
    <source>
        <strain evidence="14">Schooner1</strain>
    </source>
</reference>
<feature type="domain" description="CCR4-NOT transcription complex subunit 1 CAF1-binding" evidence="11">
    <location>
        <begin position="1057"/>
        <end position="1273"/>
    </location>
</feature>
<feature type="compositionally biased region" description="Low complexity" evidence="7">
    <location>
        <begin position="863"/>
        <end position="884"/>
    </location>
</feature>
<keyword evidence="6" id="KW-0175">Coiled coil</keyword>
<keyword evidence="8" id="KW-0812">Transmembrane</keyword>
<dbReference type="Pfam" id="PF16418">
    <property type="entry name" value="CNOT1_HEAT"/>
    <property type="match status" value="1"/>
</dbReference>
<evidence type="ECO:0000256" key="7">
    <source>
        <dbReference type="SAM" id="MobiDB-lite"/>
    </source>
</evidence>
<evidence type="ECO:0000313" key="14">
    <source>
        <dbReference type="EMBL" id="KAJ6229832.1"/>
    </source>
</evidence>
<feature type="coiled-coil region" evidence="6">
    <location>
        <begin position="1295"/>
        <end position="1333"/>
    </location>
</feature>
<protein>
    <submittedName>
        <fullName evidence="14">Ccr4-not transcription complex</fullName>
    </submittedName>
</protein>
<evidence type="ECO:0000259" key="12">
    <source>
        <dbReference type="Pfam" id="PF16417"/>
    </source>
</evidence>
<feature type="domain" description="CCR4-Not complex component Not1 C-terminal" evidence="9">
    <location>
        <begin position="2482"/>
        <end position="2608"/>
    </location>
</feature>
<keyword evidence="15" id="KW-1185">Reference proteome</keyword>
<feature type="domain" description="CCR4-NOT transcription complex subunit 1 HEAT repeat" evidence="13">
    <location>
        <begin position="486"/>
        <end position="606"/>
    </location>
</feature>
<feature type="domain" description="CCR4-Not complex component Not1 C-terminal" evidence="9">
    <location>
        <begin position="2253"/>
        <end position="2454"/>
    </location>
</feature>
<dbReference type="Proteomes" id="UP001150062">
    <property type="component" value="Unassembled WGS sequence"/>
</dbReference>
<dbReference type="Pfam" id="PF16415">
    <property type="entry name" value="CNOT1_CAF1_bind"/>
    <property type="match status" value="1"/>
</dbReference>
<feature type="transmembrane region" description="Helical" evidence="8">
    <location>
        <begin position="2207"/>
        <end position="2228"/>
    </location>
</feature>
<dbReference type="InterPro" id="IPR040398">
    <property type="entry name" value="Not1"/>
</dbReference>
<dbReference type="InterPro" id="IPR007196">
    <property type="entry name" value="CCR4-Not_Not1_C"/>
</dbReference>
<evidence type="ECO:0000259" key="9">
    <source>
        <dbReference type="Pfam" id="PF04054"/>
    </source>
</evidence>
<dbReference type="Gene3D" id="1.25.40.840">
    <property type="entry name" value="CCR4-NOT transcription complex subunit 1 TTP binding domain"/>
    <property type="match status" value="1"/>
</dbReference>